<dbReference type="Proteomes" id="UP000230767">
    <property type="component" value="Unassembled WGS sequence"/>
</dbReference>
<dbReference type="EMBL" id="PFLW01000070">
    <property type="protein sequence ID" value="PIY88777.1"/>
    <property type="molecule type" value="Genomic_DNA"/>
</dbReference>
<proteinExistence type="predicted"/>
<evidence type="ECO:0008006" key="6">
    <source>
        <dbReference type="Google" id="ProtNLM"/>
    </source>
</evidence>
<evidence type="ECO:0000256" key="1">
    <source>
        <dbReference type="ARBA" id="ARBA00022603"/>
    </source>
</evidence>
<keyword evidence="1" id="KW-0489">Methyltransferase</keyword>
<dbReference type="Gene3D" id="3.40.50.150">
    <property type="entry name" value="Vaccinia Virus protein VP39"/>
    <property type="match status" value="1"/>
</dbReference>
<evidence type="ECO:0000256" key="2">
    <source>
        <dbReference type="ARBA" id="ARBA00022679"/>
    </source>
</evidence>
<dbReference type="CDD" id="cd02440">
    <property type="entry name" value="AdoMet_MTases"/>
    <property type="match status" value="1"/>
</dbReference>
<name>A0A2M7R5S9_9BACT</name>
<keyword evidence="2" id="KW-0808">Transferase</keyword>
<organism evidence="4 5">
    <name type="scientific">Candidatus Nealsonbacteria bacterium CG_4_10_14_0_8_um_filter_37_14</name>
    <dbReference type="NCBI Taxonomy" id="1974684"/>
    <lineage>
        <taxon>Bacteria</taxon>
        <taxon>Candidatus Nealsoniibacteriota</taxon>
    </lineage>
</organism>
<evidence type="ECO:0000256" key="3">
    <source>
        <dbReference type="ARBA" id="ARBA00022691"/>
    </source>
</evidence>
<dbReference type="GO" id="GO:0003676">
    <property type="term" value="F:nucleic acid binding"/>
    <property type="evidence" value="ECO:0007669"/>
    <property type="project" value="InterPro"/>
</dbReference>
<dbReference type="SUPFAM" id="SSF53335">
    <property type="entry name" value="S-adenosyl-L-methionine-dependent methyltransferases"/>
    <property type="match status" value="1"/>
</dbReference>
<evidence type="ECO:0000313" key="5">
    <source>
        <dbReference type="Proteomes" id="UP000230767"/>
    </source>
</evidence>
<gene>
    <name evidence="4" type="ORF">COY73_02810</name>
</gene>
<dbReference type="PROSITE" id="PS00092">
    <property type="entry name" value="N6_MTASE"/>
    <property type="match status" value="1"/>
</dbReference>
<comment type="caution">
    <text evidence="4">The sequence shown here is derived from an EMBL/GenBank/DDBJ whole genome shotgun (WGS) entry which is preliminary data.</text>
</comment>
<dbReference type="InterPro" id="IPR050320">
    <property type="entry name" value="N5-glutamine_MTase"/>
</dbReference>
<dbReference type="NCBIfam" id="TIGR00536">
    <property type="entry name" value="hemK_fam"/>
    <property type="match status" value="1"/>
</dbReference>
<evidence type="ECO:0000313" key="4">
    <source>
        <dbReference type="EMBL" id="PIY88777.1"/>
    </source>
</evidence>
<dbReference type="InterPro" id="IPR029063">
    <property type="entry name" value="SAM-dependent_MTases_sf"/>
</dbReference>
<dbReference type="PANTHER" id="PTHR18895">
    <property type="entry name" value="HEMK METHYLTRANSFERASE"/>
    <property type="match status" value="1"/>
</dbReference>
<dbReference type="GO" id="GO:0032259">
    <property type="term" value="P:methylation"/>
    <property type="evidence" value="ECO:0007669"/>
    <property type="project" value="UniProtKB-KW"/>
</dbReference>
<dbReference type="Pfam" id="PF03602">
    <property type="entry name" value="Cons_hypoth95"/>
    <property type="match status" value="1"/>
</dbReference>
<protein>
    <recommendedName>
        <fullName evidence="6">Methyltransferase small domain-containing protein</fullName>
    </recommendedName>
</protein>
<dbReference type="PANTHER" id="PTHR18895:SF74">
    <property type="entry name" value="MTRF1L RELEASE FACTOR GLUTAMINE METHYLTRANSFERASE"/>
    <property type="match status" value="1"/>
</dbReference>
<keyword evidence="3" id="KW-0949">S-adenosyl-L-methionine</keyword>
<sequence length="225" mass="26251">MSNFIKIDFLNCKIEISRKVFIPRIETEFWVEKAIKEVRSLKLEVRGLKILDVFAGSGCIGIAILKACPELCRRVDFVEIDERAIEQIEINLKLNKISPKRYRVYKSDLFEKLKGEKSAPYSGAGYDVIFANPPYVAEERIAEVEESVLKEEPKIALFAGKDGLFYIEKFLKEAKNFLKKTGVIYLEFDPKQKEAIKNIIKREGYSSFQFRKDQFKKYRWAKINK</sequence>
<dbReference type="AlphaFoldDB" id="A0A2M7R5S9"/>
<dbReference type="GO" id="GO:0008276">
    <property type="term" value="F:protein methyltransferase activity"/>
    <property type="evidence" value="ECO:0007669"/>
    <property type="project" value="InterPro"/>
</dbReference>
<dbReference type="InterPro" id="IPR002052">
    <property type="entry name" value="DNA_methylase_N6_adenine_CS"/>
</dbReference>
<dbReference type="InterPro" id="IPR004556">
    <property type="entry name" value="HemK-like"/>
</dbReference>
<accession>A0A2M7R5S9</accession>
<reference evidence="5" key="1">
    <citation type="submission" date="2017-09" db="EMBL/GenBank/DDBJ databases">
        <title>Depth-based differentiation of microbial function through sediment-hosted aquifers and enrichment of novel symbionts in the deep terrestrial subsurface.</title>
        <authorList>
            <person name="Probst A.J."/>
            <person name="Ladd B."/>
            <person name="Jarett J.K."/>
            <person name="Geller-Mcgrath D.E."/>
            <person name="Sieber C.M.K."/>
            <person name="Emerson J.B."/>
            <person name="Anantharaman K."/>
            <person name="Thomas B.C."/>
            <person name="Malmstrom R."/>
            <person name="Stieglmeier M."/>
            <person name="Klingl A."/>
            <person name="Woyke T."/>
            <person name="Ryan C.M."/>
            <person name="Banfield J.F."/>
        </authorList>
    </citation>
    <scope>NUCLEOTIDE SEQUENCE [LARGE SCALE GENOMIC DNA]</scope>
</reference>